<dbReference type="InterPro" id="IPR006140">
    <property type="entry name" value="D-isomer_DH_NAD-bd"/>
</dbReference>
<dbReference type="Proteomes" id="UP001595772">
    <property type="component" value="Unassembled WGS sequence"/>
</dbReference>
<evidence type="ECO:0000259" key="6">
    <source>
        <dbReference type="Pfam" id="PF02826"/>
    </source>
</evidence>
<keyword evidence="8" id="KW-1185">Reference proteome</keyword>
<organism evidence="7 8">
    <name type="scientific">Oceanobacillus longus</name>
    <dbReference type="NCBI Taxonomy" id="930120"/>
    <lineage>
        <taxon>Bacteria</taxon>
        <taxon>Bacillati</taxon>
        <taxon>Bacillota</taxon>
        <taxon>Bacilli</taxon>
        <taxon>Bacillales</taxon>
        <taxon>Bacillaceae</taxon>
        <taxon>Oceanobacillus</taxon>
    </lineage>
</organism>
<evidence type="ECO:0000259" key="5">
    <source>
        <dbReference type="Pfam" id="PF00389"/>
    </source>
</evidence>
<dbReference type="PROSITE" id="PS00671">
    <property type="entry name" value="D_2_HYDROXYACID_DH_3"/>
    <property type="match status" value="1"/>
</dbReference>
<dbReference type="RefSeq" id="WP_379494733.1">
    <property type="nucleotide sequence ID" value="NZ_JBHSAO010000001.1"/>
</dbReference>
<evidence type="ECO:0000256" key="3">
    <source>
        <dbReference type="ARBA" id="ARBA00023027"/>
    </source>
</evidence>
<dbReference type="InterPro" id="IPR036291">
    <property type="entry name" value="NAD(P)-bd_dom_sf"/>
</dbReference>
<dbReference type="InterPro" id="IPR006139">
    <property type="entry name" value="D-isomer_2_OHA_DH_cat_dom"/>
</dbReference>
<dbReference type="InterPro" id="IPR029753">
    <property type="entry name" value="D-isomer_DH_CS"/>
</dbReference>
<dbReference type="Pfam" id="PF00389">
    <property type="entry name" value="2-Hacid_dh"/>
    <property type="match status" value="1"/>
</dbReference>
<keyword evidence="3" id="KW-0520">NAD</keyword>
<sequence>MKMLFMLRDPFIKAEPKFLDDMRTLGEVKIILTDQGMEKEELKREVADVDVIVVAVVKIDKEIIDAAPNLNYIMKFGSGYDNIDHLYAREKGIPVTNIPGQNTEAVADHAFGLMIAASRHITQKNEEMKAGHWENTMGYEIFKKRIGIIGFGNIGKALARRASGFNMKINTYGNHKDYEAAEKLQVNFVELDELLSTSDVIVICTNLNEKTLKMINKDTLCMMKPTAILINISRGGLVDEDALIEALKKGQISAAGLDVFADEPTKSELAKLPNVIATPHIGAATYEAVDRMGERAFENLKRFAAGQELENLVN</sequence>
<protein>
    <submittedName>
        <fullName evidence="7">2-hydroxyacid dehydrogenase</fullName>
    </submittedName>
</protein>
<gene>
    <name evidence="7" type="ORF">ACFOUV_00120</name>
</gene>
<keyword evidence="2 4" id="KW-0560">Oxidoreductase</keyword>
<dbReference type="Gene3D" id="3.40.50.720">
    <property type="entry name" value="NAD(P)-binding Rossmann-like Domain"/>
    <property type="match status" value="2"/>
</dbReference>
<accession>A0ABV8GR92</accession>
<evidence type="ECO:0000256" key="4">
    <source>
        <dbReference type="RuleBase" id="RU003719"/>
    </source>
</evidence>
<evidence type="ECO:0000256" key="2">
    <source>
        <dbReference type="ARBA" id="ARBA00023002"/>
    </source>
</evidence>
<dbReference type="PANTHER" id="PTHR42789:SF1">
    <property type="entry name" value="D-ISOMER SPECIFIC 2-HYDROXYACID DEHYDROGENASE FAMILY PROTEIN (AFU_ORTHOLOGUE AFUA_6G10090)"/>
    <property type="match status" value="1"/>
</dbReference>
<dbReference type="SUPFAM" id="SSF51735">
    <property type="entry name" value="NAD(P)-binding Rossmann-fold domains"/>
    <property type="match status" value="1"/>
</dbReference>
<dbReference type="PANTHER" id="PTHR42789">
    <property type="entry name" value="D-ISOMER SPECIFIC 2-HYDROXYACID DEHYDROGENASE FAMILY PROTEIN (AFU_ORTHOLOGUE AFUA_6G10090)"/>
    <property type="match status" value="1"/>
</dbReference>
<reference evidence="8" key="1">
    <citation type="journal article" date="2019" name="Int. J. Syst. Evol. Microbiol.">
        <title>The Global Catalogue of Microorganisms (GCM) 10K type strain sequencing project: providing services to taxonomists for standard genome sequencing and annotation.</title>
        <authorList>
            <consortium name="The Broad Institute Genomics Platform"/>
            <consortium name="The Broad Institute Genome Sequencing Center for Infectious Disease"/>
            <person name="Wu L."/>
            <person name="Ma J."/>
        </authorList>
    </citation>
    <scope>NUCLEOTIDE SEQUENCE [LARGE SCALE GENOMIC DNA]</scope>
    <source>
        <strain evidence="8">IBRC-M 10703</strain>
    </source>
</reference>
<evidence type="ECO:0000313" key="7">
    <source>
        <dbReference type="EMBL" id="MFC4022215.1"/>
    </source>
</evidence>
<dbReference type="EMBL" id="JBHSAO010000001">
    <property type="protein sequence ID" value="MFC4022215.1"/>
    <property type="molecule type" value="Genomic_DNA"/>
</dbReference>
<dbReference type="SUPFAM" id="SSF52283">
    <property type="entry name" value="Formate/glycerate dehydrogenase catalytic domain-like"/>
    <property type="match status" value="1"/>
</dbReference>
<feature type="domain" description="D-isomer specific 2-hydroxyacid dehydrogenase catalytic" evidence="5">
    <location>
        <begin position="20"/>
        <end position="314"/>
    </location>
</feature>
<comment type="similarity">
    <text evidence="1 4">Belongs to the D-isomer specific 2-hydroxyacid dehydrogenase family.</text>
</comment>
<comment type="caution">
    <text evidence="7">The sequence shown here is derived from an EMBL/GenBank/DDBJ whole genome shotgun (WGS) entry which is preliminary data.</text>
</comment>
<name>A0ABV8GR92_9BACI</name>
<evidence type="ECO:0000313" key="8">
    <source>
        <dbReference type="Proteomes" id="UP001595772"/>
    </source>
</evidence>
<evidence type="ECO:0000256" key="1">
    <source>
        <dbReference type="ARBA" id="ARBA00005854"/>
    </source>
</evidence>
<proteinExistence type="inferred from homology"/>
<feature type="domain" description="D-isomer specific 2-hydroxyacid dehydrogenase NAD-binding" evidence="6">
    <location>
        <begin position="111"/>
        <end position="282"/>
    </location>
</feature>
<dbReference type="InterPro" id="IPR050857">
    <property type="entry name" value="D-2-hydroxyacid_DH"/>
</dbReference>
<dbReference type="Pfam" id="PF02826">
    <property type="entry name" value="2-Hacid_dh_C"/>
    <property type="match status" value="1"/>
</dbReference>